<evidence type="ECO:0000256" key="4">
    <source>
        <dbReference type="ARBA" id="ARBA00022692"/>
    </source>
</evidence>
<keyword evidence="3" id="KW-1003">Cell membrane</keyword>
<keyword evidence="6 7" id="KW-0472">Membrane</keyword>
<dbReference type="SUPFAM" id="SSF103473">
    <property type="entry name" value="MFS general substrate transporter"/>
    <property type="match status" value="1"/>
</dbReference>
<dbReference type="OrthoDB" id="4544213at2"/>
<dbReference type="AlphaFoldDB" id="A0A229RG25"/>
<dbReference type="Gene3D" id="1.20.1250.20">
    <property type="entry name" value="MFS general substrate transporter like domains"/>
    <property type="match status" value="1"/>
</dbReference>
<evidence type="ECO:0000256" key="3">
    <source>
        <dbReference type="ARBA" id="ARBA00022475"/>
    </source>
</evidence>
<protein>
    <submittedName>
        <fullName evidence="9">MFS transporter</fullName>
    </submittedName>
</protein>
<feature type="transmembrane region" description="Helical" evidence="7">
    <location>
        <begin position="310"/>
        <end position="335"/>
    </location>
</feature>
<dbReference type="GO" id="GO:0022857">
    <property type="term" value="F:transmembrane transporter activity"/>
    <property type="evidence" value="ECO:0007669"/>
    <property type="project" value="InterPro"/>
</dbReference>
<feature type="transmembrane region" description="Helical" evidence="7">
    <location>
        <begin position="283"/>
        <end position="304"/>
    </location>
</feature>
<evidence type="ECO:0000256" key="5">
    <source>
        <dbReference type="ARBA" id="ARBA00022989"/>
    </source>
</evidence>
<evidence type="ECO:0000256" key="2">
    <source>
        <dbReference type="ARBA" id="ARBA00022448"/>
    </source>
</evidence>
<name>A0A229RG25_AMYAL</name>
<organism evidence="9 10">
    <name type="scientific">Amycolatopsis alba DSM 44262</name>
    <dbReference type="NCBI Taxonomy" id="1125972"/>
    <lineage>
        <taxon>Bacteria</taxon>
        <taxon>Bacillati</taxon>
        <taxon>Actinomycetota</taxon>
        <taxon>Actinomycetes</taxon>
        <taxon>Pseudonocardiales</taxon>
        <taxon>Pseudonocardiaceae</taxon>
        <taxon>Amycolatopsis</taxon>
    </lineage>
</organism>
<dbReference type="GO" id="GO:0005886">
    <property type="term" value="C:plasma membrane"/>
    <property type="evidence" value="ECO:0007669"/>
    <property type="project" value="UniProtKB-SubCell"/>
</dbReference>
<feature type="transmembrane region" description="Helical" evidence="7">
    <location>
        <begin position="79"/>
        <end position="100"/>
    </location>
</feature>
<feature type="transmembrane region" description="Helical" evidence="7">
    <location>
        <begin position="255"/>
        <end position="276"/>
    </location>
</feature>
<dbReference type="EMBL" id="NMQU01000104">
    <property type="protein sequence ID" value="OXM45344.1"/>
    <property type="molecule type" value="Genomic_DNA"/>
</dbReference>
<keyword evidence="10" id="KW-1185">Reference proteome</keyword>
<feature type="transmembrane region" description="Helical" evidence="7">
    <location>
        <begin position="228"/>
        <end position="249"/>
    </location>
</feature>
<comment type="caution">
    <text evidence="9">The sequence shown here is derived from an EMBL/GenBank/DDBJ whole genome shotgun (WGS) entry which is preliminary data.</text>
</comment>
<dbReference type="Proteomes" id="UP000215563">
    <property type="component" value="Unassembled WGS sequence"/>
</dbReference>
<feature type="transmembrane region" description="Helical" evidence="7">
    <location>
        <begin position="376"/>
        <end position="394"/>
    </location>
</feature>
<dbReference type="CDD" id="cd06173">
    <property type="entry name" value="MFS_MefA_like"/>
    <property type="match status" value="1"/>
</dbReference>
<feature type="transmembrane region" description="Helical" evidence="7">
    <location>
        <begin position="347"/>
        <end position="370"/>
    </location>
</feature>
<gene>
    <name evidence="9" type="ORF">CFP75_30770</name>
</gene>
<accession>A0A229RG25</accession>
<keyword evidence="4 7" id="KW-0812">Transmembrane</keyword>
<proteinExistence type="predicted"/>
<dbReference type="Pfam" id="PF05977">
    <property type="entry name" value="MFS_3"/>
    <property type="match status" value="1"/>
</dbReference>
<dbReference type="PANTHER" id="PTHR23513:SF6">
    <property type="entry name" value="MAJOR FACILITATOR SUPERFAMILY ASSOCIATED DOMAIN-CONTAINING PROTEIN"/>
    <property type="match status" value="1"/>
</dbReference>
<evidence type="ECO:0000256" key="1">
    <source>
        <dbReference type="ARBA" id="ARBA00004651"/>
    </source>
</evidence>
<evidence type="ECO:0000259" key="8">
    <source>
        <dbReference type="PROSITE" id="PS50850"/>
    </source>
</evidence>
<evidence type="ECO:0000313" key="9">
    <source>
        <dbReference type="EMBL" id="OXM45344.1"/>
    </source>
</evidence>
<keyword evidence="5 7" id="KW-1133">Transmembrane helix</keyword>
<dbReference type="InterPro" id="IPR020846">
    <property type="entry name" value="MFS_dom"/>
</dbReference>
<evidence type="ECO:0000256" key="6">
    <source>
        <dbReference type="ARBA" id="ARBA00023136"/>
    </source>
</evidence>
<dbReference type="RefSeq" id="WP_020635499.1">
    <property type="nucleotide sequence ID" value="NZ_KB913032.1"/>
</dbReference>
<feature type="transmembrane region" description="Helical" evidence="7">
    <location>
        <begin position="33"/>
        <end position="58"/>
    </location>
</feature>
<feature type="transmembrane region" description="Helical" evidence="7">
    <location>
        <begin position="170"/>
        <end position="190"/>
    </location>
</feature>
<dbReference type="InterPro" id="IPR010290">
    <property type="entry name" value="TM_effector"/>
</dbReference>
<evidence type="ECO:0000313" key="10">
    <source>
        <dbReference type="Proteomes" id="UP000215563"/>
    </source>
</evidence>
<comment type="subcellular location">
    <subcellularLocation>
        <location evidence="1">Cell membrane</location>
        <topology evidence="1">Multi-pass membrane protein</topology>
    </subcellularLocation>
</comment>
<reference evidence="9 10" key="1">
    <citation type="submission" date="2017-07" db="EMBL/GenBank/DDBJ databases">
        <title>Amycolatopsis alba DSM 44262 Genome sequencing and assembly.</title>
        <authorList>
            <person name="Kaur N."/>
            <person name="Mayilraj S."/>
        </authorList>
    </citation>
    <scope>NUCLEOTIDE SEQUENCE [LARGE SCALE GENOMIC DNA]</scope>
    <source>
        <strain evidence="9 10">DSM 44262</strain>
    </source>
</reference>
<keyword evidence="2" id="KW-0813">Transport</keyword>
<dbReference type="PANTHER" id="PTHR23513">
    <property type="entry name" value="INTEGRAL MEMBRANE EFFLUX PROTEIN-RELATED"/>
    <property type="match status" value="1"/>
</dbReference>
<dbReference type="InterPro" id="IPR036259">
    <property type="entry name" value="MFS_trans_sf"/>
</dbReference>
<sequence length="415" mass="43864">MDAQAPPLHRNRDFVLLWTGSAVSILGSNVSNVAYPLLVLALTGSAADAGLTGFVSLLPQLLFQMPAGALVDRFDRKRTMIYCDLLCALALSTVVAALLFGRLTLPHILVVGFLEGTFAVCYRLAAAAAVPNVVDTSQVAQALAHNEARRRGAAMLGKPLGGMLFGLSRSAPFVFDVASYLVSVVTLGLIRKDFQVQRDTTDRRPRGAEFTEGAVWLWRQPFLRTTTFLIAGSNLLFQALFLVVIVIATDHGASPSIIGVMLGIIAVGGVLGSLLAPAAAKRLSLKTVVIGANWVWLLLVPLLALVTEPLLLGTVFAAMAFVGPLWNVAISAYQLDITPDHIRGRVLAAAGMIAFGAVPLGSLIGGVLLSKAGATTTVWLFTLWMAALALTTVISPAVRSAPKLVDTPLPTPTKR</sequence>
<feature type="domain" description="Major facilitator superfamily (MFS) profile" evidence="8">
    <location>
        <begin position="13"/>
        <end position="403"/>
    </location>
</feature>
<dbReference type="PROSITE" id="PS50850">
    <property type="entry name" value="MFS"/>
    <property type="match status" value="1"/>
</dbReference>
<evidence type="ECO:0000256" key="7">
    <source>
        <dbReference type="SAM" id="Phobius"/>
    </source>
</evidence>